<dbReference type="Gene3D" id="3.30.160.60">
    <property type="entry name" value="Classic Zinc Finger"/>
    <property type="match status" value="1"/>
</dbReference>
<dbReference type="Gene3D" id="3.30.40.10">
    <property type="entry name" value="Zinc/RING finger domain, C3HC4 (zinc finger)"/>
    <property type="match status" value="1"/>
</dbReference>
<dbReference type="InterPro" id="IPR003879">
    <property type="entry name" value="Butyrophylin_SPRY"/>
</dbReference>
<proteinExistence type="predicted"/>
<dbReference type="InterPro" id="IPR006574">
    <property type="entry name" value="PRY"/>
</dbReference>
<dbReference type="InterPro" id="IPR001870">
    <property type="entry name" value="B30.2/SPRY"/>
</dbReference>
<evidence type="ECO:0000256" key="4">
    <source>
        <dbReference type="PROSITE-ProRule" id="PRU00175"/>
    </source>
</evidence>
<dbReference type="PROSITE" id="PS50089">
    <property type="entry name" value="ZF_RING_2"/>
    <property type="match status" value="1"/>
</dbReference>
<evidence type="ECO:0000313" key="11">
    <source>
        <dbReference type="RefSeq" id="XP_028363377.1"/>
    </source>
</evidence>
<reference evidence="11" key="2">
    <citation type="submission" date="2025-04" db="UniProtKB">
        <authorList>
            <consortium name="RefSeq"/>
        </authorList>
    </citation>
    <scope>IDENTIFICATION</scope>
    <source>
        <tissue evidence="11">Muscle</tissue>
    </source>
</reference>
<accession>A0A6J2L6P0</accession>
<keyword evidence="9" id="KW-1185">Reference proteome</keyword>
<dbReference type="SMART" id="SM00449">
    <property type="entry name" value="SPRY"/>
    <property type="match status" value="1"/>
</dbReference>
<dbReference type="Pfam" id="PF15227">
    <property type="entry name" value="zf-C3HC4_4"/>
    <property type="match status" value="1"/>
</dbReference>
<dbReference type="OrthoDB" id="6270329at2759"/>
<dbReference type="Proteomes" id="UP000664940">
    <property type="component" value="Unassembled WGS sequence"/>
</dbReference>
<dbReference type="CDD" id="cd15818">
    <property type="entry name" value="SPRY_PRY_TRIM69"/>
    <property type="match status" value="1"/>
</dbReference>
<dbReference type="Proteomes" id="UP000504628">
    <property type="component" value="Chromosome 1"/>
</dbReference>
<sequence>MLSLMEVSSKSSSNIEPYNYTEVNDLITRIPSKEQIQDITKELHCPLCNDWFQDPLMLTCGHNFCQACIQNFWKQKAQETFCPECKMTCQYNNCTFNLVLDKLIDKIKELHLLKGYPQCPEHGENLKLFSKPEGKLICFQCKDAQLSVEPSKEYLQISDAVHFFMEEIIIYKGQLEATLKKLQALKNTQKDAIADYKENKLHLQQHISLEFFKLHQFLQCKEKDILNELREEGKALNEQMELNVNQLQEQYVLVKDMLLRVQARMEQQNPFDFLQDITPFLDSLEQGITMLTPRELISKKLNPGLYKGPIQYMVWREMQSILVPGLSPLTLDPKTAHPNLLLSKDRTSVWHDDLKQVMPDDPERFDSSVAVLGSKGFTSGKWYWEVGVAKKTKWTVGVVRESIIRKGSCPLTPEQGFWLLRLRNQNDLKALDLPSCSMKLTNNLDKVGIYLHYEGGQVSFYNAKTMTHIYTFSSTFTEKLYPYFCPCLNDGGQNKQPLQILHPQ</sequence>
<dbReference type="Pfam" id="PF13765">
    <property type="entry name" value="PRY"/>
    <property type="match status" value="1"/>
</dbReference>
<organism evidence="9 11">
    <name type="scientific">Phyllostomus discolor</name>
    <name type="common">pale spear-nosed bat</name>
    <dbReference type="NCBI Taxonomy" id="89673"/>
    <lineage>
        <taxon>Eukaryota</taxon>
        <taxon>Metazoa</taxon>
        <taxon>Chordata</taxon>
        <taxon>Craniata</taxon>
        <taxon>Vertebrata</taxon>
        <taxon>Euteleostomi</taxon>
        <taxon>Mammalia</taxon>
        <taxon>Eutheria</taxon>
        <taxon>Laurasiatheria</taxon>
        <taxon>Chiroptera</taxon>
        <taxon>Yangochiroptera</taxon>
        <taxon>Phyllostomidae</taxon>
        <taxon>Phyllostominae</taxon>
        <taxon>Phyllostomus</taxon>
    </lineage>
</organism>
<evidence type="ECO:0000256" key="5">
    <source>
        <dbReference type="SAM" id="Coils"/>
    </source>
</evidence>
<dbReference type="InterPro" id="IPR013083">
    <property type="entry name" value="Znf_RING/FYVE/PHD"/>
</dbReference>
<dbReference type="InterPro" id="IPR003877">
    <property type="entry name" value="SPRY_dom"/>
</dbReference>
<feature type="coiled-coil region" evidence="5">
    <location>
        <begin position="172"/>
        <end position="199"/>
    </location>
</feature>
<name>A0A6J2L6P0_9CHIR</name>
<evidence type="ECO:0000256" key="1">
    <source>
        <dbReference type="ARBA" id="ARBA00022723"/>
    </source>
</evidence>
<feature type="domain" description="RING-type" evidence="6">
    <location>
        <begin position="45"/>
        <end position="86"/>
    </location>
</feature>
<dbReference type="InterPro" id="IPR043136">
    <property type="entry name" value="B30.2/SPRY_sf"/>
</dbReference>
<dbReference type="AlphaFoldDB" id="A0A6J2L6P0"/>
<dbReference type="SUPFAM" id="SSF57850">
    <property type="entry name" value="RING/U-box"/>
    <property type="match status" value="1"/>
</dbReference>
<dbReference type="PANTHER" id="PTHR24103">
    <property type="entry name" value="E3 UBIQUITIN-PROTEIN LIGASE TRIM"/>
    <property type="match status" value="1"/>
</dbReference>
<keyword evidence="5" id="KW-0175">Coiled coil</keyword>
<dbReference type="CTD" id="140691"/>
<keyword evidence="2 4" id="KW-0863">Zinc-finger</keyword>
<feature type="domain" description="B30.2/SPRY" evidence="7">
    <location>
        <begin position="308"/>
        <end position="504"/>
    </location>
</feature>
<keyword evidence="1" id="KW-0479">Metal-binding</keyword>
<dbReference type="FunFam" id="2.60.120.920:FF:000058">
    <property type="entry name" value="E3 ubiquitin-protein ligase TRIM69"/>
    <property type="match status" value="1"/>
</dbReference>
<gene>
    <name evidence="11" type="primary">TRIM69</name>
    <name evidence="8" type="ORF">HJG60_019547</name>
</gene>
<evidence type="ECO:0000256" key="2">
    <source>
        <dbReference type="ARBA" id="ARBA00022771"/>
    </source>
</evidence>
<protein>
    <submittedName>
        <fullName evidence="11">E3 ubiquitin-protein ligase TRIM69</fullName>
    </submittedName>
    <submittedName>
        <fullName evidence="8">Tripartite motif containing 69</fullName>
    </submittedName>
</protein>
<evidence type="ECO:0000256" key="3">
    <source>
        <dbReference type="ARBA" id="ARBA00022833"/>
    </source>
</evidence>
<feature type="coiled-coil region" evidence="5">
    <location>
        <begin position="226"/>
        <end position="257"/>
    </location>
</feature>
<evidence type="ECO:0000259" key="6">
    <source>
        <dbReference type="PROSITE" id="PS50089"/>
    </source>
</evidence>
<dbReference type="PROSITE" id="PS00518">
    <property type="entry name" value="ZF_RING_1"/>
    <property type="match status" value="1"/>
</dbReference>
<evidence type="ECO:0000313" key="8">
    <source>
        <dbReference type="EMBL" id="KAF6133465.1"/>
    </source>
</evidence>
<reference evidence="8 10" key="1">
    <citation type="journal article" date="2020" name="Nature">
        <title>Six reference-quality genomes reveal evolution of bat adaptations.</title>
        <authorList>
            <person name="Jebb D."/>
            <person name="Huang Z."/>
            <person name="Pippel M."/>
            <person name="Hughes G.M."/>
            <person name="Lavrichenko K."/>
            <person name="Devanna P."/>
            <person name="Winkler S."/>
            <person name="Jermiin L.S."/>
            <person name="Skirmuntt E.C."/>
            <person name="Katzourakis A."/>
            <person name="Burkitt-Gray L."/>
            <person name="Ray D.A."/>
            <person name="Sullivan K.A.M."/>
            <person name="Roscito J.G."/>
            <person name="Kirilenko B.M."/>
            <person name="Davalos L.M."/>
            <person name="Corthals A.P."/>
            <person name="Power M.L."/>
            <person name="Jones G."/>
            <person name="Ransome R.D."/>
            <person name="Dechmann D.K.N."/>
            <person name="Locatelli A.G."/>
            <person name="Puechmaille S.J."/>
            <person name="Fedrigo O."/>
            <person name="Jarvis E.D."/>
            <person name="Hiller M."/>
            <person name="Vernes S.C."/>
            <person name="Myers E.W."/>
            <person name="Teeling E.C."/>
        </authorList>
    </citation>
    <scope>NUCLEOTIDE SEQUENCE [LARGE SCALE GENOMIC DNA]</scope>
    <source>
        <strain evidence="8">Bat1K_MPI-CBG_1</strain>
    </source>
</reference>
<dbReference type="RefSeq" id="XP_028363377.1">
    <property type="nucleotide sequence ID" value="XM_028507576.2"/>
</dbReference>
<dbReference type="PROSITE" id="PS50188">
    <property type="entry name" value="B302_SPRY"/>
    <property type="match status" value="1"/>
</dbReference>
<dbReference type="Gene3D" id="2.60.120.920">
    <property type="match status" value="1"/>
</dbReference>
<evidence type="ECO:0000259" key="7">
    <source>
        <dbReference type="PROSITE" id="PS50188"/>
    </source>
</evidence>
<evidence type="ECO:0000313" key="10">
    <source>
        <dbReference type="Proteomes" id="UP000664940"/>
    </source>
</evidence>
<dbReference type="InterPro" id="IPR050143">
    <property type="entry name" value="TRIM/RBCC"/>
</dbReference>
<dbReference type="GO" id="GO:0008270">
    <property type="term" value="F:zinc ion binding"/>
    <property type="evidence" value="ECO:0007669"/>
    <property type="project" value="UniProtKB-KW"/>
</dbReference>
<evidence type="ECO:0000313" key="9">
    <source>
        <dbReference type="Proteomes" id="UP000504628"/>
    </source>
</evidence>
<dbReference type="CDD" id="cd16611">
    <property type="entry name" value="RING-HC_TRIM69_C-IV"/>
    <property type="match status" value="1"/>
</dbReference>
<dbReference type="Pfam" id="PF00622">
    <property type="entry name" value="SPRY"/>
    <property type="match status" value="1"/>
</dbReference>
<dbReference type="GeneID" id="114492935"/>
<dbReference type="SMART" id="SM00589">
    <property type="entry name" value="PRY"/>
    <property type="match status" value="1"/>
</dbReference>
<dbReference type="SMART" id="SM00184">
    <property type="entry name" value="RING"/>
    <property type="match status" value="1"/>
</dbReference>
<keyword evidence="3" id="KW-0862">Zinc</keyword>
<dbReference type="InterPro" id="IPR017907">
    <property type="entry name" value="Znf_RING_CS"/>
</dbReference>
<dbReference type="EMBL" id="JABVXQ010000001">
    <property type="protein sequence ID" value="KAF6133465.1"/>
    <property type="molecule type" value="Genomic_DNA"/>
</dbReference>
<dbReference type="KEGG" id="pdic:114492935"/>
<dbReference type="PRINTS" id="PR01407">
    <property type="entry name" value="BUTYPHLNCDUF"/>
</dbReference>
<dbReference type="InterPro" id="IPR001841">
    <property type="entry name" value="Znf_RING"/>
</dbReference>
<dbReference type="SUPFAM" id="SSF49899">
    <property type="entry name" value="Concanavalin A-like lectins/glucanases"/>
    <property type="match status" value="1"/>
</dbReference>
<dbReference type="InterPro" id="IPR013320">
    <property type="entry name" value="ConA-like_dom_sf"/>
</dbReference>